<feature type="domain" description="PpiC" evidence="7">
    <location>
        <begin position="358"/>
        <end position="466"/>
    </location>
</feature>
<dbReference type="PANTHER" id="PTHR47245">
    <property type="entry name" value="PEPTIDYLPROLYL ISOMERASE"/>
    <property type="match status" value="1"/>
</dbReference>
<dbReference type="AlphaFoldDB" id="A0A510J8B0"/>
<dbReference type="SUPFAM" id="SSF109998">
    <property type="entry name" value="Triger factor/SurA peptide-binding domain-like"/>
    <property type="match status" value="1"/>
</dbReference>
<gene>
    <name evidence="8" type="ORF">JCM16774_0401</name>
</gene>
<evidence type="ECO:0000256" key="5">
    <source>
        <dbReference type="ARBA" id="ARBA00023235"/>
    </source>
</evidence>
<sequence length="607" mass="69140">MSVRKHKNIIKGISIALIIAFALSMVYAGWNFLKNNVFIERKKVIAEVNGEKIYADDMEKSYADLSSRLDSIVAQRKQQIAQLGGNPDNFKSLPEELLREYLLKGLIDQKLLLSSAKDLKVKVSSADIDKIVENDQKQAGGKENFIRLLGTNGYNLTTYKEFIRDKMLLEKVAEKIESSSKISDEELKKAYERYKYFNFQDQTFEEAKPQLIETLNGDNEQMLISSYLVKAWKNAKIKIKNDDVKKIDYKKMYENITKTIVEKDGYKFEGGSLNEKIITMFVNSENGYSEALREEAKKSLESDLNKLIEIAKKAKAAGIKASPEAAGIQELNDYAKKYYSYLIDTYKPTEQAMLERFNSKRETYNIQNTIAGQVVGDYFQPSKADFDEVKKKAEELIKTVNVENFGQKAKELSQDPGSKDNGGQLGVIDLSGMVPEFAEAVKKAEKGKIVGPVKTQFGYHIIYVEDKDSSNSDKAKVSHILLTPSVSEATKQELIKKMKTLKDELTAKKVTWQQVNTQDKYKFEIKEQFKKLTKSQPIPGVGKYDSELSNKLFASKVGDIIEHQTEYGYFLLSKISEVPFKEVTFDSVKERIRLELAFEHVNEEIEK</sequence>
<protein>
    <recommendedName>
        <fullName evidence="2">peptidylprolyl isomerase</fullName>
        <ecNumber evidence="2">5.2.1.8</ecNumber>
    </recommendedName>
</protein>
<dbReference type="SUPFAM" id="SSF54534">
    <property type="entry name" value="FKBP-like"/>
    <property type="match status" value="1"/>
</dbReference>
<keyword evidence="3" id="KW-0732">Signal</keyword>
<dbReference type="KEGG" id="lgo:JCM16774_0401"/>
<evidence type="ECO:0000313" key="8">
    <source>
        <dbReference type="EMBL" id="BBM35488.1"/>
    </source>
</evidence>
<organism evidence="8 9">
    <name type="scientific">Pseudoleptotrichia goodfellowii</name>
    <dbReference type="NCBI Taxonomy" id="157692"/>
    <lineage>
        <taxon>Bacteria</taxon>
        <taxon>Fusobacteriati</taxon>
        <taxon>Fusobacteriota</taxon>
        <taxon>Fusobacteriia</taxon>
        <taxon>Fusobacteriales</taxon>
        <taxon>Leptotrichiaceae</taxon>
        <taxon>Pseudoleptotrichia</taxon>
    </lineage>
</organism>
<dbReference type="InterPro" id="IPR000297">
    <property type="entry name" value="PPIase_PpiC"/>
</dbReference>
<dbReference type="InterPro" id="IPR050245">
    <property type="entry name" value="PrsA_foldase"/>
</dbReference>
<dbReference type="EMBL" id="AP019822">
    <property type="protein sequence ID" value="BBM35488.1"/>
    <property type="molecule type" value="Genomic_DNA"/>
</dbReference>
<dbReference type="Gene3D" id="3.10.50.40">
    <property type="match status" value="2"/>
</dbReference>
<reference evidence="8 9" key="1">
    <citation type="submission" date="2019-07" db="EMBL/GenBank/DDBJ databases">
        <title>Complete Genome Sequence of Leptotrichia goodfellowii Strain JCM 16774.</title>
        <authorList>
            <person name="Watanabe S."/>
            <person name="Cui L."/>
        </authorList>
    </citation>
    <scope>NUCLEOTIDE SEQUENCE [LARGE SCALE GENOMIC DNA]</scope>
    <source>
        <strain evidence="8 9">JCM16774</strain>
    </source>
</reference>
<name>A0A510J8B0_9FUSO</name>
<dbReference type="Pfam" id="PF13624">
    <property type="entry name" value="SurA_N_3"/>
    <property type="match status" value="1"/>
</dbReference>
<dbReference type="EC" id="5.2.1.8" evidence="2"/>
<evidence type="ECO:0000256" key="4">
    <source>
        <dbReference type="ARBA" id="ARBA00023110"/>
    </source>
</evidence>
<dbReference type="Pfam" id="PF13616">
    <property type="entry name" value="Rotamase_3"/>
    <property type="match status" value="1"/>
</dbReference>
<evidence type="ECO:0000256" key="3">
    <source>
        <dbReference type="ARBA" id="ARBA00022729"/>
    </source>
</evidence>
<keyword evidence="4 6" id="KW-0697">Rotamase</keyword>
<dbReference type="RefSeq" id="WP_006808336.1">
    <property type="nucleotide sequence ID" value="NZ_AP019822.1"/>
</dbReference>
<keyword evidence="5 6" id="KW-0413">Isomerase</keyword>
<dbReference type="OrthoDB" id="14196at2"/>
<proteinExistence type="predicted"/>
<dbReference type="PROSITE" id="PS50198">
    <property type="entry name" value="PPIC_PPIASE_2"/>
    <property type="match status" value="1"/>
</dbReference>
<evidence type="ECO:0000256" key="6">
    <source>
        <dbReference type="PROSITE-ProRule" id="PRU00278"/>
    </source>
</evidence>
<dbReference type="GO" id="GO:0003755">
    <property type="term" value="F:peptidyl-prolyl cis-trans isomerase activity"/>
    <property type="evidence" value="ECO:0007669"/>
    <property type="project" value="UniProtKB-KW"/>
</dbReference>
<dbReference type="PANTHER" id="PTHR47245:SF1">
    <property type="entry name" value="FOLDASE PROTEIN PRSA"/>
    <property type="match status" value="1"/>
</dbReference>
<comment type="catalytic activity">
    <reaction evidence="1">
        <text>[protein]-peptidylproline (omega=180) = [protein]-peptidylproline (omega=0)</text>
        <dbReference type="Rhea" id="RHEA:16237"/>
        <dbReference type="Rhea" id="RHEA-COMP:10747"/>
        <dbReference type="Rhea" id="RHEA-COMP:10748"/>
        <dbReference type="ChEBI" id="CHEBI:83833"/>
        <dbReference type="ChEBI" id="CHEBI:83834"/>
        <dbReference type="EC" id="5.2.1.8"/>
    </reaction>
</comment>
<dbReference type="STRING" id="714315.GCA_000516535_00411"/>
<dbReference type="Gene3D" id="1.10.4030.10">
    <property type="entry name" value="Porin chaperone SurA, peptide-binding domain"/>
    <property type="match status" value="1"/>
</dbReference>
<dbReference type="InterPro" id="IPR027304">
    <property type="entry name" value="Trigger_fact/SurA_dom_sf"/>
</dbReference>
<evidence type="ECO:0000256" key="2">
    <source>
        <dbReference type="ARBA" id="ARBA00013194"/>
    </source>
</evidence>
<evidence type="ECO:0000256" key="1">
    <source>
        <dbReference type="ARBA" id="ARBA00000971"/>
    </source>
</evidence>
<accession>A0A510J8B0</accession>
<evidence type="ECO:0000313" key="9">
    <source>
        <dbReference type="Proteomes" id="UP000321606"/>
    </source>
</evidence>
<evidence type="ECO:0000259" key="7">
    <source>
        <dbReference type="PROSITE" id="PS50198"/>
    </source>
</evidence>
<dbReference type="Proteomes" id="UP000321606">
    <property type="component" value="Chromosome"/>
</dbReference>
<dbReference type="InterPro" id="IPR046357">
    <property type="entry name" value="PPIase_dom_sf"/>
</dbReference>